<dbReference type="PROSITE" id="PS50977">
    <property type="entry name" value="HTH_TETR_2"/>
    <property type="match status" value="1"/>
</dbReference>
<dbReference type="SUPFAM" id="SSF46689">
    <property type="entry name" value="Homeodomain-like"/>
    <property type="match status" value="1"/>
</dbReference>
<dbReference type="PANTHER" id="PTHR30328:SF54">
    <property type="entry name" value="HTH-TYPE TRANSCRIPTIONAL REPRESSOR SCO4008"/>
    <property type="match status" value="1"/>
</dbReference>
<dbReference type="InterPro" id="IPR001647">
    <property type="entry name" value="HTH_TetR"/>
</dbReference>
<protein>
    <submittedName>
        <fullName evidence="4">HTH-type transcriptional repressor</fullName>
    </submittedName>
</protein>
<evidence type="ECO:0000256" key="1">
    <source>
        <dbReference type="ARBA" id="ARBA00023125"/>
    </source>
</evidence>
<proteinExistence type="predicted"/>
<keyword evidence="1 2" id="KW-0238">DNA-binding</keyword>
<dbReference type="GO" id="GO:0006355">
    <property type="term" value="P:regulation of DNA-templated transcription"/>
    <property type="evidence" value="ECO:0007669"/>
    <property type="project" value="UniProtKB-ARBA"/>
</dbReference>
<sequence length="204" mass="22467">MSKAEATRERILDAALEEFSTFGVAGARVDRIAHKAGCNKNLIYIYFESKEKLFTTLLQRHLADVNLHMPFTADDLPGFAGKVYDFATAHPEILRLLAWSTLEQSAQLPETRAESFDYMAAAVIDGQREGRIDPGFEPEFLVTTLMAIATAWSPALPFGTSTRHPAPEVLRDNVVKAVTLLVRPFTDVAVSGPGPETSDEEEQS</sequence>
<evidence type="ECO:0000313" key="4">
    <source>
        <dbReference type="EMBL" id="GIG77640.1"/>
    </source>
</evidence>
<comment type="caution">
    <text evidence="4">The sequence shown here is derived from an EMBL/GenBank/DDBJ whole genome shotgun (WGS) entry which is preliminary data.</text>
</comment>
<feature type="domain" description="HTH tetR-type" evidence="3">
    <location>
        <begin position="5"/>
        <end position="65"/>
    </location>
</feature>
<keyword evidence="5" id="KW-1185">Reference proteome</keyword>
<feature type="DNA-binding region" description="H-T-H motif" evidence="2">
    <location>
        <begin position="28"/>
        <end position="47"/>
    </location>
</feature>
<dbReference type="InterPro" id="IPR036271">
    <property type="entry name" value="Tet_transcr_reg_TetR-rel_C_sf"/>
</dbReference>
<name>A0A8J3M5R2_9ACTN</name>
<dbReference type="Pfam" id="PF17926">
    <property type="entry name" value="TetR_C_21"/>
    <property type="match status" value="1"/>
</dbReference>
<dbReference type="SUPFAM" id="SSF48498">
    <property type="entry name" value="Tetracyclin repressor-like, C-terminal domain"/>
    <property type="match status" value="1"/>
</dbReference>
<dbReference type="PRINTS" id="PR00455">
    <property type="entry name" value="HTHTETR"/>
</dbReference>
<evidence type="ECO:0000259" key="3">
    <source>
        <dbReference type="PROSITE" id="PS50977"/>
    </source>
</evidence>
<accession>A0A8J3M5R2</accession>
<dbReference type="EMBL" id="BONV01000002">
    <property type="protein sequence ID" value="GIG77640.1"/>
    <property type="molecule type" value="Genomic_DNA"/>
</dbReference>
<dbReference type="InterPro" id="IPR009057">
    <property type="entry name" value="Homeodomain-like_sf"/>
</dbReference>
<gene>
    <name evidence="4" type="ORF">Pka01_07670</name>
</gene>
<evidence type="ECO:0000256" key="2">
    <source>
        <dbReference type="PROSITE-ProRule" id="PRU00335"/>
    </source>
</evidence>
<dbReference type="AlphaFoldDB" id="A0A8J3M5R2"/>
<dbReference type="PANTHER" id="PTHR30328">
    <property type="entry name" value="TRANSCRIPTIONAL REPRESSOR"/>
    <property type="match status" value="1"/>
</dbReference>
<dbReference type="GO" id="GO:0003677">
    <property type="term" value="F:DNA binding"/>
    <property type="evidence" value="ECO:0007669"/>
    <property type="project" value="UniProtKB-UniRule"/>
</dbReference>
<dbReference type="Proteomes" id="UP000630097">
    <property type="component" value="Unassembled WGS sequence"/>
</dbReference>
<organism evidence="4 5">
    <name type="scientific">Planotetraspora kaengkrachanensis</name>
    <dbReference type="NCBI Taxonomy" id="575193"/>
    <lineage>
        <taxon>Bacteria</taxon>
        <taxon>Bacillati</taxon>
        <taxon>Actinomycetota</taxon>
        <taxon>Actinomycetes</taxon>
        <taxon>Streptosporangiales</taxon>
        <taxon>Streptosporangiaceae</taxon>
        <taxon>Planotetraspora</taxon>
    </lineage>
</organism>
<dbReference type="RefSeq" id="WP_203881147.1">
    <property type="nucleotide sequence ID" value="NZ_BAABHH010000002.1"/>
</dbReference>
<evidence type="ECO:0000313" key="5">
    <source>
        <dbReference type="Proteomes" id="UP000630097"/>
    </source>
</evidence>
<dbReference type="Pfam" id="PF00440">
    <property type="entry name" value="TetR_N"/>
    <property type="match status" value="1"/>
</dbReference>
<reference evidence="4 5" key="1">
    <citation type="submission" date="2021-01" db="EMBL/GenBank/DDBJ databases">
        <title>Whole genome shotgun sequence of Planotetraspora kaengkrachanensis NBRC 104272.</title>
        <authorList>
            <person name="Komaki H."/>
            <person name="Tamura T."/>
        </authorList>
    </citation>
    <scope>NUCLEOTIDE SEQUENCE [LARGE SCALE GENOMIC DNA]</scope>
    <source>
        <strain evidence="4 5">NBRC 104272</strain>
    </source>
</reference>
<dbReference type="Gene3D" id="1.10.357.10">
    <property type="entry name" value="Tetracycline Repressor, domain 2"/>
    <property type="match status" value="1"/>
</dbReference>
<dbReference type="InterPro" id="IPR050109">
    <property type="entry name" value="HTH-type_TetR-like_transc_reg"/>
</dbReference>
<dbReference type="InterPro" id="IPR041467">
    <property type="entry name" value="Sco4008_C"/>
</dbReference>